<dbReference type="Pfam" id="PF08245">
    <property type="entry name" value="Mur_ligase_M"/>
    <property type="match status" value="1"/>
</dbReference>
<evidence type="ECO:0000259" key="1">
    <source>
        <dbReference type="Pfam" id="PF02875"/>
    </source>
</evidence>
<dbReference type="SUPFAM" id="SSF53623">
    <property type="entry name" value="MurD-like peptide ligases, catalytic domain"/>
    <property type="match status" value="1"/>
</dbReference>
<protein>
    <submittedName>
        <fullName evidence="3">UDP-N-acetylmuramyl-tripeptide synthetase</fullName>
    </submittedName>
</protein>
<accession>A0A0G1X5M6</accession>
<dbReference type="GO" id="GO:0005524">
    <property type="term" value="F:ATP binding"/>
    <property type="evidence" value="ECO:0007669"/>
    <property type="project" value="InterPro"/>
</dbReference>
<dbReference type="Gene3D" id="3.90.190.20">
    <property type="entry name" value="Mur ligase, C-terminal domain"/>
    <property type="match status" value="1"/>
</dbReference>
<dbReference type="PANTHER" id="PTHR23135">
    <property type="entry name" value="MUR LIGASE FAMILY MEMBER"/>
    <property type="match status" value="1"/>
</dbReference>
<dbReference type="Pfam" id="PF02875">
    <property type="entry name" value="Mur_ligase_C"/>
    <property type="match status" value="1"/>
</dbReference>
<dbReference type="PANTHER" id="PTHR23135:SF4">
    <property type="entry name" value="UDP-N-ACETYLMURAMOYL-L-ALANYL-D-GLUTAMATE--2,6-DIAMINOPIMELATE LIGASE MURE HOMOLOG, CHLOROPLASTIC"/>
    <property type="match status" value="1"/>
</dbReference>
<gene>
    <name evidence="3" type="ORF">UY28_C0011G0018</name>
</gene>
<organism evidence="3 4">
    <name type="scientific">Candidatus Amesbacteria bacterium GW2011_GWB1_48_13</name>
    <dbReference type="NCBI Taxonomy" id="1618362"/>
    <lineage>
        <taxon>Bacteria</taxon>
        <taxon>Candidatus Amesiibacteriota</taxon>
    </lineage>
</organism>
<dbReference type="Gene3D" id="3.40.1190.10">
    <property type="entry name" value="Mur-like, catalytic domain"/>
    <property type="match status" value="1"/>
</dbReference>
<dbReference type="InterPro" id="IPR004101">
    <property type="entry name" value="Mur_ligase_C"/>
</dbReference>
<dbReference type="PATRIC" id="fig|1618362.3.peg.413"/>
<dbReference type="InterPro" id="IPR013221">
    <property type="entry name" value="Mur_ligase_cen"/>
</dbReference>
<dbReference type="AlphaFoldDB" id="A0A0G1X5M6"/>
<name>A0A0G1X5M6_9BACT</name>
<proteinExistence type="predicted"/>
<feature type="domain" description="Mur ligase central" evidence="2">
    <location>
        <begin position="40"/>
        <end position="176"/>
    </location>
</feature>
<dbReference type="Proteomes" id="UP000034694">
    <property type="component" value="Unassembled WGS sequence"/>
</dbReference>
<dbReference type="SUPFAM" id="SSF53244">
    <property type="entry name" value="MurD-like peptide ligases, peptide-binding domain"/>
    <property type="match status" value="1"/>
</dbReference>
<evidence type="ECO:0000313" key="3">
    <source>
        <dbReference type="EMBL" id="KKU97928.1"/>
    </source>
</evidence>
<evidence type="ECO:0000313" key="4">
    <source>
        <dbReference type="Proteomes" id="UP000034694"/>
    </source>
</evidence>
<sequence length="393" mass="44189">MNPELKWKVQRVKNLWHFVRAVWAVARNGYPARKLTVIGVTGTDGKTTTCTLIYEILKAAGYKTGLISTVSAKIGDEEIDTGFHTTNPDATLMQKIIARMVKEGVTHLVLEVTAHGLDQYRVMGCNFYIGVLTNITHEHLDDFIDMTRYQNTKLKLFKRVKYAVLNQDDPSYKMINVKTIPYGKTKIRNISEVLAGDYNKYNIGAAEAVVGILKVNKRLSDQVIKSFGGVPGRREEVKAGQKFRVIVDFAHTPNALEQVLKQLKKELPENKKLIAVFGATGERDKTKRPMMGEAASRLADVVIITSDDTRMESQDEIAEQIMSGINKRYSDKVIKINDRREAIRRAFMMAKAGDIVLIAGKGHEKTILIGKQDRPWSDAGVAREEIDKLRPIM</sequence>
<feature type="domain" description="Mur ligase C-terminal" evidence="1">
    <location>
        <begin position="233"/>
        <end position="362"/>
    </location>
</feature>
<dbReference type="InterPro" id="IPR036615">
    <property type="entry name" value="Mur_ligase_C_dom_sf"/>
</dbReference>
<dbReference type="InterPro" id="IPR036565">
    <property type="entry name" value="Mur-like_cat_sf"/>
</dbReference>
<reference evidence="3 4" key="1">
    <citation type="journal article" date="2015" name="Nature">
        <title>rRNA introns, odd ribosomes, and small enigmatic genomes across a large radiation of phyla.</title>
        <authorList>
            <person name="Brown C.T."/>
            <person name="Hug L.A."/>
            <person name="Thomas B.C."/>
            <person name="Sharon I."/>
            <person name="Castelle C.J."/>
            <person name="Singh A."/>
            <person name="Wilkins M.J."/>
            <person name="Williams K.H."/>
            <person name="Banfield J.F."/>
        </authorList>
    </citation>
    <scope>NUCLEOTIDE SEQUENCE [LARGE SCALE GENOMIC DNA]</scope>
</reference>
<dbReference type="EMBL" id="LCPK01000011">
    <property type="protein sequence ID" value="KKU97928.1"/>
    <property type="molecule type" value="Genomic_DNA"/>
</dbReference>
<dbReference type="GO" id="GO:0016881">
    <property type="term" value="F:acid-amino acid ligase activity"/>
    <property type="evidence" value="ECO:0007669"/>
    <property type="project" value="InterPro"/>
</dbReference>
<comment type="caution">
    <text evidence="3">The sequence shown here is derived from an EMBL/GenBank/DDBJ whole genome shotgun (WGS) entry which is preliminary data.</text>
</comment>
<evidence type="ECO:0000259" key="2">
    <source>
        <dbReference type="Pfam" id="PF08245"/>
    </source>
</evidence>